<dbReference type="EMBL" id="CALTRL010006031">
    <property type="protein sequence ID" value="CAH7688948.1"/>
    <property type="molecule type" value="Genomic_DNA"/>
</dbReference>
<comment type="caution">
    <text evidence="3">The sequence shown here is derived from an EMBL/GenBank/DDBJ whole genome shotgun (WGS) entry which is preliminary data.</text>
</comment>
<gene>
    <name evidence="3" type="ORF">PPACK8108_LOCUS23992</name>
</gene>
<sequence>MSTAKAAILTSFGIVSVGFLFGQYLQPDEKVSTDSIYGNFKNQTKSHNGDAEEGKENDLLDISKFPLKELHRHLDNLKAMKKNVENEKSLIHNKLLQVERRIELDNNNKSF</sequence>
<dbReference type="AlphaFoldDB" id="A0AAV0BRM5"/>
<proteinExistence type="predicted"/>
<protein>
    <submittedName>
        <fullName evidence="3">Uncharacterized protein</fullName>
    </submittedName>
</protein>
<evidence type="ECO:0000256" key="2">
    <source>
        <dbReference type="SAM" id="SignalP"/>
    </source>
</evidence>
<feature type="signal peptide" evidence="2">
    <location>
        <begin position="1"/>
        <end position="22"/>
    </location>
</feature>
<evidence type="ECO:0000313" key="4">
    <source>
        <dbReference type="Proteomes" id="UP001153365"/>
    </source>
</evidence>
<name>A0AAV0BRM5_PHAPC</name>
<feature type="coiled-coil region" evidence="1">
    <location>
        <begin position="67"/>
        <end position="101"/>
    </location>
</feature>
<keyword evidence="2" id="KW-0732">Signal</keyword>
<accession>A0AAV0BRM5</accession>
<keyword evidence="1" id="KW-0175">Coiled coil</keyword>
<keyword evidence="4" id="KW-1185">Reference proteome</keyword>
<feature type="chain" id="PRO_5043482678" evidence="2">
    <location>
        <begin position="23"/>
        <end position="111"/>
    </location>
</feature>
<organism evidence="3 4">
    <name type="scientific">Phakopsora pachyrhizi</name>
    <name type="common">Asian soybean rust disease fungus</name>
    <dbReference type="NCBI Taxonomy" id="170000"/>
    <lineage>
        <taxon>Eukaryota</taxon>
        <taxon>Fungi</taxon>
        <taxon>Dikarya</taxon>
        <taxon>Basidiomycota</taxon>
        <taxon>Pucciniomycotina</taxon>
        <taxon>Pucciniomycetes</taxon>
        <taxon>Pucciniales</taxon>
        <taxon>Phakopsoraceae</taxon>
        <taxon>Phakopsora</taxon>
    </lineage>
</organism>
<dbReference type="Proteomes" id="UP001153365">
    <property type="component" value="Unassembled WGS sequence"/>
</dbReference>
<evidence type="ECO:0000313" key="3">
    <source>
        <dbReference type="EMBL" id="CAH7688948.1"/>
    </source>
</evidence>
<evidence type="ECO:0000256" key="1">
    <source>
        <dbReference type="SAM" id="Coils"/>
    </source>
</evidence>
<reference evidence="3" key="1">
    <citation type="submission" date="2022-06" db="EMBL/GenBank/DDBJ databases">
        <authorList>
            <consortium name="SYNGENTA / RWTH Aachen University"/>
        </authorList>
    </citation>
    <scope>NUCLEOTIDE SEQUENCE</scope>
</reference>